<protein>
    <recommendedName>
        <fullName evidence="4 5">Large ribosomal subunit protein bL33</fullName>
    </recommendedName>
</protein>
<evidence type="ECO:0000256" key="3">
    <source>
        <dbReference type="ARBA" id="ARBA00023274"/>
    </source>
</evidence>
<reference evidence="6 7" key="1">
    <citation type="journal article" date="2015" name="Nature">
        <title>rRNA introns, odd ribosomes, and small enigmatic genomes across a large radiation of phyla.</title>
        <authorList>
            <person name="Brown C.T."/>
            <person name="Hug L.A."/>
            <person name="Thomas B.C."/>
            <person name="Sharon I."/>
            <person name="Castelle C.J."/>
            <person name="Singh A."/>
            <person name="Wilkins M.J."/>
            <person name="Williams K.H."/>
            <person name="Banfield J.F."/>
        </authorList>
    </citation>
    <scope>NUCLEOTIDE SEQUENCE [LARGE SCALE GENOMIC DNA]</scope>
</reference>
<dbReference type="GO" id="GO:0006412">
    <property type="term" value="P:translation"/>
    <property type="evidence" value="ECO:0007669"/>
    <property type="project" value="UniProtKB-UniRule"/>
</dbReference>
<dbReference type="HAMAP" id="MF_00294">
    <property type="entry name" value="Ribosomal_bL33"/>
    <property type="match status" value="1"/>
</dbReference>
<dbReference type="PANTHER" id="PTHR43168">
    <property type="entry name" value="50S RIBOSOMAL PROTEIN L33, CHLOROPLASTIC"/>
    <property type="match status" value="1"/>
</dbReference>
<dbReference type="GO" id="GO:0005840">
    <property type="term" value="C:ribosome"/>
    <property type="evidence" value="ECO:0007669"/>
    <property type="project" value="UniProtKB-KW"/>
</dbReference>
<gene>
    <name evidence="5" type="primary">rpmG</name>
    <name evidence="6" type="ORF">UW22_C0054G0014</name>
</gene>
<evidence type="ECO:0000313" key="7">
    <source>
        <dbReference type="Proteomes" id="UP000034617"/>
    </source>
</evidence>
<dbReference type="PANTHER" id="PTHR43168:SF2">
    <property type="entry name" value="LARGE RIBOSOMAL SUBUNIT PROTEIN BL33C"/>
    <property type="match status" value="1"/>
</dbReference>
<dbReference type="PROSITE" id="PS00582">
    <property type="entry name" value="RIBOSOMAL_L33"/>
    <property type="match status" value="1"/>
</dbReference>
<dbReference type="Gene3D" id="2.20.28.120">
    <property type="entry name" value="Ribosomal protein L33"/>
    <property type="match status" value="1"/>
</dbReference>
<organism evidence="6 7">
    <name type="scientific">Candidatus Gottesmanbacteria bacterium GW2011_GWB1_44_11c</name>
    <dbReference type="NCBI Taxonomy" id="1618447"/>
    <lineage>
        <taxon>Bacteria</taxon>
        <taxon>Candidatus Gottesmaniibacteriota</taxon>
    </lineage>
</organism>
<evidence type="ECO:0000256" key="2">
    <source>
        <dbReference type="ARBA" id="ARBA00022980"/>
    </source>
</evidence>
<dbReference type="NCBIfam" id="NF001860">
    <property type="entry name" value="PRK00595.1"/>
    <property type="match status" value="1"/>
</dbReference>
<dbReference type="GO" id="GO:0003735">
    <property type="term" value="F:structural constituent of ribosome"/>
    <property type="evidence" value="ECO:0007669"/>
    <property type="project" value="InterPro"/>
</dbReference>
<dbReference type="GO" id="GO:1990904">
    <property type="term" value="C:ribonucleoprotein complex"/>
    <property type="evidence" value="ECO:0007669"/>
    <property type="project" value="UniProtKB-KW"/>
</dbReference>
<dbReference type="InterPro" id="IPR001705">
    <property type="entry name" value="Ribosomal_bL33"/>
</dbReference>
<sequence>MAKKGPRQYLGLKCTVCGNFNYISERNKTETPEKLALTKHCRTCRKHTLHKEVSKLK</sequence>
<evidence type="ECO:0000256" key="1">
    <source>
        <dbReference type="ARBA" id="ARBA00007596"/>
    </source>
</evidence>
<accession>A0A0G1IU72</accession>
<keyword evidence="3 5" id="KW-0687">Ribonucleoprotein</keyword>
<dbReference type="GO" id="GO:0005737">
    <property type="term" value="C:cytoplasm"/>
    <property type="evidence" value="ECO:0007669"/>
    <property type="project" value="UniProtKB-ARBA"/>
</dbReference>
<dbReference type="Pfam" id="PF00471">
    <property type="entry name" value="Ribosomal_L33"/>
    <property type="match status" value="1"/>
</dbReference>
<dbReference type="InterPro" id="IPR038584">
    <property type="entry name" value="Ribosomal_bL33_sf"/>
</dbReference>
<dbReference type="SUPFAM" id="SSF57829">
    <property type="entry name" value="Zn-binding ribosomal proteins"/>
    <property type="match status" value="1"/>
</dbReference>
<dbReference type="InterPro" id="IPR018264">
    <property type="entry name" value="Ribosomal_bL33_CS"/>
</dbReference>
<evidence type="ECO:0000256" key="5">
    <source>
        <dbReference type="HAMAP-Rule" id="MF_00294"/>
    </source>
</evidence>
<name>A0A0G1IU72_9BACT</name>
<dbReference type="EMBL" id="LCHM01000054">
    <property type="protein sequence ID" value="KKT35397.1"/>
    <property type="molecule type" value="Genomic_DNA"/>
</dbReference>
<proteinExistence type="inferred from homology"/>
<evidence type="ECO:0000313" key="6">
    <source>
        <dbReference type="EMBL" id="KKT35397.1"/>
    </source>
</evidence>
<dbReference type="Proteomes" id="UP000034617">
    <property type="component" value="Unassembled WGS sequence"/>
</dbReference>
<comment type="caution">
    <text evidence="6">The sequence shown here is derived from an EMBL/GenBank/DDBJ whole genome shotgun (WGS) entry which is preliminary data.</text>
</comment>
<dbReference type="NCBIfam" id="NF001764">
    <property type="entry name" value="PRK00504.1"/>
    <property type="match status" value="1"/>
</dbReference>
<dbReference type="InterPro" id="IPR011332">
    <property type="entry name" value="Ribosomal_zn-bd"/>
</dbReference>
<evidence type="ECO:0000256" key="4">
    <source>
        <dbReference type="ARBA" id="ARBA00035176"/>
    </source>
</evidence>
<dbReference type="AlphaFoldDB" id="A0A0G1IU72"/>
<comment type="similarity">
    <text evidence="1 5">Belongs to the bacterial ribosomal protein bL33 family.</text>
</comment>
<keyword evidence="2 5" id="KW-0689">Ribosomal protein</keyword>
<dbReference type="NCBIfam" id="TIGR01023">
    <property type="entry name" value="rpmG_bact"/>
    <property type="match status" value="1"/>
</dbReference>